<reference evidence="7 8" key="1">
    <citation type="submission" date="2018-09" db="EMBL/GenBank/DDBJ databases">
        <authorList>
            <person name="Li J."/>
        </authorList>
    </citation>
    <scope>NUCLEOTIDE SEQUENCE [LARGE SCALE GENOMIC DNA]</scope>
    <source>
        <strain evidence="7 8">2129</strain>
    </source>
</reference>
<keyword evidence="3" id="KW-0694">RNA-binding</keyword>
<evidence type="ECO:0000256" key="3">
    <source>
        <dbReference type="HAMAP-Rule" id="MF_01820"/>
    </source>
</evidence>
<dbReference type="InterPro" id="IPR004881">
    <property type="entry name" value="Ribosome_biogen_GTPase_RsgA"/>
</dbReference>
<feature type="binding site" evidence="3">
    <location>
        <begin position="167"/>
        <end position="170"/>
    </location>
    <ligand>
        <name>GTP</name>
        <dbReference type="ChEBI" id="CHEBI:37565"/>
    </ligand>
</feature>
<evidence type="ECO:0000259" key="5">
    <source>
        <dbReference type="PROSITE" id="PS50936"/>
    </source>
</evidence>
<feature type="compositionally biased region" description="Basic and acidic residues" evidence="4">
    <location>
        <begin position="1"/>
        <end position="13"/>
    </location>
</feature>
<keyword evidence="3" id="KW-0479">Metal-binding</keyword>
<dbReference type="CDD" id="cd01854">
    <property type="entry name" value="YjeQ_EngC"/>
    <property type="match status" value="1"/>
</dbReference>
<dbReference type="PANTHER" id="PTHR32120:SF11">
    <property type="entry name" value="SMALL RIBOSOMAL SUBUNIT BIOGENESIS GTPASE RSGA 1, MITOCHONDRIAL-RELATED"/>
    <property type="match status" value="1"/>
</dbReference>
<dbReference type="Pfam" id="PF03193">
    <property type="entry name" value="RsgA_GTPase"/>
    <property type="match status" value="1"/>
</dbReference>
<dbReference type="PROSITE" id="PS51721">
    <property type="entry name" value="G_CP"/>
    <property type="match status" value="1"/>
</dbReference>
<gene>
    <name evidence="3 7" type="primary">rsgA</name>
    <name evidence="7" type="ORF">D5R93_03700</name>
</gene>
<keyword evidence="8" id="KW-1185">Reference proteome</keyword>
<evidence type="ECO:0000313" key="7">
    <source>
        <dbReference type="EMBL" id="AYD89389.1"/>
    </source>
</evidence>
<dbReference type="EC" id="3.6.1.-" evidence="3"/>
<evidence type="ECO:0000259" key="6">
    <source>
        <dbReference type="PROSITE" id="PS51721"/>
    </source>
</evidence>
<keyword evidence="3" id="KW-0699">rRNA-binding</keyword>
<keyword evidence="3" id="KW-0690">Ribosome biogenesis</keyword>
<dbReference type="RefSeq" id="WP_119835876.1">
    <property type="nucleotide sequence ID" value="NZ_CP032514.1"/>
</dbReference>
<dbReference type="InterPro" id="IPR027417">
    <property type="entry name" value="P-loop_NTPase"/>
</dbReference>
<evidence type="ECO:0000313" key="8">
    <source>
        <dbReference type="Proteomes" id="UP000273001"/>
    </source>
</evidence>
<feature type="region of interest" description="Disordered" evidence="4">
    <location>
        <begin position="1"/>
        <end position="32"/>
    </location>
</feature>
<evidence type="ECO:0000256" key="2">
    <source>
        <dbReference type="ARBA" id="ARBA00023134"/>
    </source>
</evidence>
<sequence>MARRDTGTDDPRVRVRPGRGSRPRTKQRPAHADAHLGMVTRIDRGHYRIRLEERGLTLDGSGDVTAMKARELGRGKVVVGDRVAVVGDVSGRAGSLARMVRVEERRTLLRRSTEDGEAAGSERPVVANADLLVVVVSVARPQPRPRMIDRYLVAAYEADMEPLLVLTKTDLADPSPLLDTYHPLGLTTLTTHLYPDGGVGAVRQALAGRVSVLAGHSGVGKSTLVNALVPGAGRATGDVNEVTGRGRHTSTSLQALELPGGGWVIDTPGVRSFGVSHVEADDLLRAFPDLAAAAQQCPRGCTHLEGARDCALDTWASQEPTASALPPACDEVPKPATAVQRRFRVGSFRRLLVPSLQAQDPTRS</sequence>
<comment type="cofactor">
    <cofactor evidence="3">
        <name>Zn(2+)</name>
        <dbReference type="ChEBI" id="CHEBI:29105"/>
    </cofactor>
    <text evidence="3">Binds 1 zinc ion per subunit.</text>
</comment>
<dbReference type="SUPFAM" id="SSF52540">
    <property type="entry name" value="P-loop containing nucleoside triphosphate hydrolases"/>
    <property type="match status" value="1"/>
</dbReference>
<dbReference type="Gene3D" id="3.40.50.300">
    <property type="entry name" value="P-loop containing nucleotide triphosphate hydrolases"/>
    <property type="match status" value="1"/>
</dbReference>
<name>A0ABN5PQR3_9ACTO</name>
<dbReference type="PANTHER" id="PTHR32120">
    <property type="entry name" value="SMALL RIBOSOMAL SUBUNIT BIOGENESIS GTPASE RSGA"/>
    <property type="match status" value="1"/>
</dbReference>
<dbReference type="HAMAP" id="MF_01820">
    <property type="entry name" value="GTPase_RsgA"/>
    <property type="match status" value="1"/>
</dbReference>
<keyword evidence="3" id="KW-0378">Hydrolase</keyword>
<feature type="compositionally biased region" description="Basic residues" evidence="4">
    <location>
        <begin position="14"/>
        <end position="29"/>
    </location>
</feature>
<evidence type="ECO:0000256" key="4">
    <source>
        <dbReference type="SAM" id="MobiDB-lite"/>
    </source>
</evidence>
<feature type="binding site" evidence="3">
    <location>
        <begin position="215"/>
        <end position="223"/>
    </location>
    <ligand>
        <name>GTP</name>
        <dbReference type="ChEBI" id="CHEBI:37565"/>
    </ligand>
</feature>
<keyword evidence="3" id="KW-0862">Zinc</keyword>
<comment type="subcellular location">
    <subcellularLocation>
        <location evidence="3">Cytoplasm</location>
    </subcellularLocation>
</comment>
<protein>
    <recommendedName>
        <fullName evidence="3">Small ribosomal subunit biogenesis GTPase RsgA</fullName>
        <ecNumber evidence="3">3.6.1.-</ecNumber>
    </recommendedName>
</protein>
<evidence type="ECO:0000256" key="1">
    <source>
        <dbReference type="ARBA" id="ARBA00022741"/>
    </source>
</evidence>
<comment type="similarity">
    <text evidence="3">Belongs to the TRAFAC class YlqF/YawG GTPase family. RsgA subfamily.</text>
</comment>
<dbReference type="NCBIfam" id="TIGR00157">
    <property type="entry name" value="ribosome small subunit-dependent GTPase A"/>
    <property type="match status" value="1"/>
</dbReference>
<dbReference type="Proteomes" id="UP000273001">
    <property type="component" value="Chromosome"/>
</dbReference>
<comment type="subunit">
    <text evidence="3">Monomer. Associates with 30S ribosomal subunit, binds 16S rRNA.</text>
</comment>
<proteinExistence type="inferred from homology"/>
<accession>A0ABN5PQR3</accession>
<keyword evidence="3" id="KW-0963">Cytoplasm</keyword>
<dbReference type="InterPro" id="IPR030378">
    <property type="entry name" value="G_CP_dom"/>
</dbReference>
<feature type="domain" description="EngC GTPase" evidence="5">
    <location>
        <begin position="127"/>
        <end position="271"/>
    </location>
</feature>
<feature type="binding site" evidence="3">
    <location>
        <position position="297"/>
    </location>
    <ligand>
        <name>Zn(2+)</name>
        <dbReference type="ChEBI" id="CHEBI:29105"/>
    </ligand>
</feature>
<dbReference type="PROSITE" id="PS50936">
    <property type="entry name" value="ENGC_GTPASE"/>
    <property type="match status" value="1"/>
</dbReference>
<keyword evidence="2 3" id="KW-0342">GTP-binding</keyword>
<feature type="binding site" evidence="3">
    <location>
        <position position="303"/>
    </location>
    <ligand>
        <name>Zn(2+)</name>
        <dbReference type="ChEBI" id="CHEBI:29105"/>
    </ligand>
</feature>
<dbReference type="InterPro" id="IPR010914">
    <property type="entry name" value="RsgA_GTPase_dom"/>
</dbReference>
<keyword evidence="1 3" id="KW-0547">Nucleotide-binding</keyword>
<dbReference type="EMBL" id="CP032514">
    <property type="protein sequence ID" value="AYD89389.1"/>
    <property type="molecule type" value="Genomic_DNA"/>
</dbReference>
<comment type="function">
    <text evidence="3">One of several proteins that assist in the late maturation steps of the functional core of the 30S ribosomal subunit. Helps release RbfA from mature subunits. May play a role in the assembly of ribosomal proteins into the subunit. Circularly permuted GTPase that catalyzes slow GTP hydrolysis, GTPase activity is stimulated by the 30S ribosomal subunit.</text>
</comment>
<feature type="binding site" evidence="3">
    <location>
        <position position="310"/>
    </location>
    <ligand>
        <name>Zn(2+)</name>
        <dbReference type="ChEBI" id="CHEBI:29105"/>
    </ligand>
</feature>
<organism evidence="7 8">
    <name type="scientific">Actinomyces lilanjuaniae</name>
    <dbReference type="NCBI Taxonomy" id="2321394"/>
    <lineage>
        <taxon>Bacteria</taxon>
        <taxon>Bacillati</taxon>
        <taxon>Actinomycetota</taxon>
        <taxon>Actinomycetes</taxon>
        <taxon>Actinomycetales</taxon>
        <taxon>Actinomycetaceae</taxon>
        <taxon>Actinomyces</taxon>
    </lineage>
</organism>
<feature type="domain" description="CP-type G" evidence="6">
    <location>
        <begin position="113"/>
        <end position="273"/>
    </location>
</feature>
<feature type="binding site" evidence="3">
    <location>
        <position position="301"/>
    </location>
    <ligand>
        <name>Zn(2+)</name>
        <dbReference type="ChEBI" id="CHEBI:29105"/>
    </ligand>
</feature>